<feature type="region of interest" description="Disordered" evidence="2">
    <location>
        <begin position="1"/>
        <end position="38"/>
    </location>
</feature>
<keyword evidence="1" id="KW-0175">Coiled coil</keyword>
<protein>
    <recommendedName>
        <fullName evidence="5">Chromosome segregation protein SMC</fullName>
    </recommendedName>
</protein>
<proteinExistence type="predicted"/>
<organism evidence="3 4">
    <name type="scientific">Actinacidiphila epipremni</name>
    <dbReference type="NCBI Taxonomy" id="2053013"/>
    <lineage>
        <taxon>Bacteria</taxon>
        <taxon>Bacillati</taxon>
        <taxon>Actinomycetota</taxon>
        <taxon>Actinomycetes</taxon>
        <taxon>Kitasatosporales</taxon>
        <taxon>Streptomycetaceae</taxon>
        <taxon>Actinacidiphila</taxon>
    </lineage>
</organism>
<evidence type="ECO:0000313" key="4">
    <source>
        <dbReference type="Proteomes" id="UP000734511"/>
    </source>
</evidence>
<comment type="caution">
    <text evidence="3">The sequence shown here is derived from an EMBL/GenBank/DDBJ whole genome shotgun (WGS) entry which is preliminary data.</text>
</comment>
<dbReference type="EMBL" id="JAATEJ010000004">
    <property type="protein sequence ID" value="NJP43280.1"/>
    <property type="molecule type" value="Genomic_DNA"/>
</dbReference>
<evidence type="ECO:0000313" key="3">
    <source>
        <dbReference type="EMBL" id="NJP43280.1"/>
    </source>
</evidence>
<keyword evidence="4" id="KW-1185">Reference proteome</keyword>
<accession>A0ABX0ZHH7</accession>
<feature type="coiled-coil region" evidence="1">
    <location>
        <begin position="183"/>
        <end position="238"/>
    </location>
</feature>
<dbReference type="RefSeq" id="WP_167982153.1">
    <property type="nucleotide sequence ID" value="NZ_JAATEJ010000004.1"/>
</dbReference>
<dbReference type="Proteomes" id="UP000734511">
    <property type="component" value="Unassembled WGS sequence"/>
</dbReference>
<feature type="region of interest" description="Disordered" evidence="2">
    <location>
        <begin position="377"/>
        <end position="409"/>
    </location>
</feature>
<evidence type="ECO:0000256" key="1">
    <source>
        <dbReference type="SAM" id="Coils"/>
    </source>
</evidence>
<feature type="compositionally biased region" description="Basic and acidic residues" evidence="2">
    <location>
        <begin position="12"/>
        <end position="38"/>
    </location>
</feature>
<evidence type="ECO:0008006" key="5">
    <source>
        <dbReference type="Google" id="ProtNLM"/>
    </source>
</evidence>
<evidence type="ECO:0000256" key="2">
    <source>
        <dbReference type="SAM" id="MobiDB-lite"/>
    </source>
</evidence>
<name>A0ABX0ZHH7_9ACTN</name>
<feature type="compositionally biased region" description="Basic and acidic residues" evidence="2">
    <location>
        <begin position="383"/>
        <end position="398"/>
    </location>
</feature>
<sequence>MSGSPKYSRAQLDQRRQQQLAEARRRREEAALRKQEKERVRRVRAEQAALRDRHTALAARAAAQRAGAADAGLARRHTDLTAALSALAAAIAAASDDAGLAAARNGVEAAEADSAALAVAVSAHLAREQRGAAVAALRASADAVPDRAEMDPAGARDTDLAFAEAERQVGSGERFPAAHRRLAAAVESHLARARERREELARARRAAAQAEQALTALLTEAEESAAELAGRAAAAELLRDLAAASRAADVPAMDRLTALAASTTAALATAFDGWLDELACTGIILDAISRALPQAGLRLEAGSVQQVGTGSMLTAVRAGGERVVLAVVPDGAGGAQLVYEAEGNDFTTRVTADGTVAACDLTAEVLEQFQQALEPEGVAAGELDWKGKPERPPAREAKQLPGTRRREQR</sequence>
<gene>
    <name evidence="3" type="ORF">HCN08_07680</name>
</gene>
<reference evidence="3 4" key="1">
    <citation type="submission" date="2020-03" db="EMBL/GenBank/DDBJ databases">
        <title>WGS of actinomycetes isolated from Thailand.</title>
        <authorList>
            <person name="Thawai C."/>
        </authorList>
    </citation>
    <scope>NUCLEOTIDE SEQUENCE [LARGE SCALE GENOMIC DNA]</scope>
    <source>
        <strain evidence="3 4">PRB2-1</strain>
    </source>
</reference>